<dbReference type="InParanoid" id="A0A401GUV8"/>
<organism evidence="2 3">
    <name type="scientific">Sparassis crispa</name>
    <dbReference type="NCBI Taxonomy" id="139825"/>
    <lineage>
        <taxon>Eukaryota</taxon>
        <taxon>Fungi</taxon>
        <taxon>Dikarya</taxon>
        <taxon>Basidiomycota</taxon>
        <taxon>Agaricomycotina</taxon>
        <taxon>Agaricomycetes</taxon>
        <taxon>Polyporales</taxon>
        <taxon>Sparassidaceae</taxon>
        <taxon>Sparassis</taxon>
    </lineage>
</organism>
<comment type="caution">
    <text evidence="2">The sequence shown here is derived from an EMBL/GenBank/DDBJ whole genome shotgun (WGS) entry which is preliminary data.</text>
</comment>
<dbReference type="GeneID" id="38782903"/>
<gene>
    <name evidence="2" type="ORF">SCP_0805100</name>
</gene>
<proteinExistence type="predicted"/>
<evidence type="ECO:0000256" key="1">
    <source>
        <dbReference type="SAM" id="MobiDB-lite"/>
    </source>
</evidence>
<feature type="region of interest" description="Disordered" evidence="1">
    <location>
        <begin position="60"/>
        <end position="79"/>
    </location>
</feature>
<reference evidence="2 3" key="1">
    <citation type="journal article" date="2018" name="Sci. Rep.">
        <title>Genome sequence of the cauliflower mushroom Sparassis crispa (Hanabiratake) and its association with beneficial usage.</title>
        <authorList>
            <person name="Kiyama R."/>
            <person name="Furutani Y."/>
            <person name="Kawaguchi K."/>
            <person name="Nakanishi T."/>
        </authorList>
    </citation>
    <scope>NUCLEOTIDE SEQUENCE [LARGE SCALE GENOMIC DNA]</scope>
</reference>
<evidence type="ECO:0000313" key="3">
    <source>
        <dbReference type="Proteomes" id="UP000287166"/>
    </source>
</evidence>
<keyword evidence="3" id="KW-1185">Reference proteome</keyword>
<sequence>MPHLTETRAPTARAIRHAFAAPLHSTSTANALHHLHSPPRPPRGPTVRTPIPRLAYRKTRAPAMRAATSTISPTLRDHTQVNHRADLPFERQGHTWPPAKCTRAACAISSTLSPPFQDRAQTANANWHAPTVALRTTPTSHHWQQTQDEASVAVHASAFTRKKAEA</sequence>
<evidence type="ECO:0000313" key="2">
    <source>
        <dbReference type="EMBL" id="GBE85986.1"/>
    </source>
</evidence>
<dbReference type="Proteomes" id="UP000287166">
    <property type="component" value="Unassembled WGS sequence"/>
</dbReference>
<protein>
    <submittedName>
        <fullName evidence="2">Uncharacterized protein</fullName>
    </submittedName>
</protein>
<dbReference type="EMBL" id="BFAD01000008">
    <property type="protein sequence ID" value="GBE85986.1"/>
    <property type="molecule type" value="Genomic_DNA"/>
</dbReference>
<name>A0A401GUV8_9APHY</name>
<accession>A0A401GUV8</accession>
<dbReference type="RefSeq" id="XP_027616899.1">
    <property type="nucleotide sequence ID" value="XM_027761098.1"/>
</dbReference>
<dbReference type="AlphaFoldDB" id="A0A401GUV8"/>